<reference evidence="1" key="1">
    <citation type="submission" date="2021-10" db="EMBL/GenBank/DDBJ databases">
        <title>Melipona bicolor Genome sequencing and assembly.</title>
        <authorList>
            <person name="Araujo N.S."/>
            <person name="Arias M.C."/>
        </authorList>
    </citation>
    <scope>NUCLEOTIDE SEQUENCE</scope>
    <source>
        <strain evidence="1">USP_2M_L1-L4_2017</strain>
        <tissue evidence="1">Whole body</tissue>
    </source>
</reference>
<keyword evidence="2" id="KW-1185">Reference proteome</keyword>
<gene>
    <name evidence="1" type="ORF">K0M31_015913</name>
</gene>
<proteinExistence type="predicted"/>
<dbReference type="EMBL" id="JAHYIQ010000005">
    <property type="protein sequence ID" value="KAK1131753.1"/>
    <property type="molecule type" value="Genomic_DNA"/>
</dbReference>
<comment type="caution">
    <text evidence="1">The sequence shown here is derived from an EMBL/GenBank/DDBJ whole genome shotgun (WGS) entry which is preliminary data.</text>
</comment>
<evidence type="ECO:0000313" key="1">
    <source>
        <dbReference type="EMBL" id="KAK1131753.1"/>
    </source>
</evidence>
<name>A0AA40G6F0_9HYME</name>
<dbReference type="Proteomes" id="UP001177670">
    <property type="component" value="Unassembled WGS sequence"/>
</dbReference>
<organism evidence="1 2">
    <name type="scientific">Melipona bicolor</name>
    <dbReference type="NCBI Taxonomy" id="60889"/>
    <lineage>
        <taxon>Eukaryota</taxon>
        <taxon>Metazoa</taxon>
        <taxon>Ecdysozoa</taxon>
        <taxon>Arthropoda</taxon>
        <taxon>Hexapoda</taxon>
        <taxon>Insecta</taxon>
        <taxon>Pterygota</taxon>
        <taxon>Neoptera</taxon>
        <taxon>Endopterygota</taxon>
        <taxon>Hymenoptera</taxon>
        <taxon>Apocrita</taxon>
        <taxon>Aculeata</taxon>
        <taxon>Apoidea</taxon>
        <taxon>Anthophila</taxon>
        <taxon>Apidae</taxon>
        <taxon>Melipona</taxon>
    </lineage>
</organism>
<sequence length="57" mass="6055">MNANENVEGCPWPLGVGGRLSGCNDVTRRSETRFILTGAKDAVAEEAEVSRSFSGVL</sequence>
<evidence type="ECO:0000313" key="2">
    <source>
        <dbReference type="Proteomes" id="UP001177670"/>
    </source>
</evidence>
<protein>
    <submittedName>
        <fullName evidence="1">Uncharacterized protein</fullName>
    </submittedName>
</protein>
<dbReference type="AlphaFoldDB" id="A0AA40G6F0"/>
<accession>A0AA40G6F0</accession>